<organism evidence="1 2">
    <name type="scientific">Gordonia phage Morgana</name>
    <dbReference type="NCBI Taxonomy" id="3137292"/>
    <lineage>
        <taxon>Viruses</taxon>
        <taxon>Duplodnaviria</taxon>
        <taxon>Heunggongvirae</taxon>
        <taxon>Uroviricota</taxon>
        <taxon>Caudoviricetes</taxon>
        <taxon>Kruegerviridae</taxon>
        <taxon>Cafassovirus</taxon>
        <taxon>Cafassovirus morgana</taxon>
    </lineage>
</organism>
<name>A0AAX4RBP2_9CAUD</name>
<sequence>MSTSSADVEQRTGSVQEVRKCKHGHEGPWKLYRDKRSPTGYKERCLTCRRRWQKNYQERTESGAPAARLRSYPCETDMLAEEYLTLRRDGFTLTRIATIWRMDPHTLQRALARVGVDAAAYRMSFEEIAMVKHLSGDDS</sequence>
<reference evidence="1 2" key="1">
    <citation type="submission" date="2024-03" db="EMBL/GenBank/DDBJ databases">
        <authorList>
            <person name="Shriver K.J."/>
            <person name="Jarquin D.M."/>
            <person name="Bolanos-Abarca L."/>
            <person name="Cohen Z.M."/>
            <person name="Hayes E."/>
            <person name="Mustafa Y."/>
            <person name="Pacheco-Mendoza M."/>
            <person name="Broussard A.C."/>
            <person name="Fogarty M.P."/>
            <person name="Ko C."/>
            <person name="Russell D.A."/>
            <person name="Jacobs-Sera D."/>
            <person name="Hatfull G.F."/>
        </authorList>
    </citation>
    <scope>NUCLEOTIDE SEQUENCE [LARGE SCALE GENOMIC DNA]</scope>
</reference>
<evidence type="ECO:0000313" key="1">
    <source>
        <dbReference type="EMBL" id="XAO35479.1"/>
    </source>
</evidence>
<dbReference type="Proteomes" id="UP001494874">
    <property type="component" value="Segment"/>
</dbReference>
<accession>A0AAX4RBP2</accession>
<protein>
    <submittedName>
        <fullName evidence="1">DNA binding protein</fullName>
    </submittedName>
</protein>
<keyword evidence="2" id="KW-1185">Reference proteome</keyword>
<dbReference type="EMBL" id="PP537962">
    <property type="protein sequence ID" value="XAO35479.1"/>
    <property type="molecule type" value="Genomic_DNA"/>
</dbReference>
<evidence type="ECO:0000313" key="2">
    <source>
        <dbReference type="Proteomes" id="UP001494874"/>
    </source>
</evidence>
<gene>
    <name evidence="1" type="primary">45</name>
    <name evidence="1" type="ORF">SEA_MORGANA_45</name>
</gene>
<proteinExistence type="predicted"/>